<organism evidence="3 6">
    <name type="scientific">Streptomyces cinereoruber</name>
    <dbReference type="NCBI Taxonomy" id="67260"/>
    <lineage>
        <taxon>Bacteria</taxon>
        <taxon>Bacillati</taxon>
        <taxon>Actinomycetota</taxon>
        <taxon>Actinomycetes</taxon>
        <taxon>Kitasatosporales</taxon>
        <taxon>Streptomycetaceae</taxon>
        <taxon>Streptomyces</taxon>
    </lineage>
</organism>
<feature type="region of interest" description="Disordered" evidence="1">
    <location>
        <begin position="1066"/>
        <end position="1103"/>
    </location>
</feature>
<accession>A0AAV4KL74</accession>
<dbReference type="Pfam" id="PF12770">
    <property type="entry name" value="CHAT"/>
    <property type="match status" value="1"/>
</dbReference>
<evidence type="ECO:0000313" key="5">
    <source>
        <dbReference type="Proteomes" id="UP000326029"/>
    </source>
</evidence>
<dbReference type="Proteomes" id="UP000326029">
    <property type="component" value="Chromosome"/>
</dbReference>
<dbReference type="Proteomes" id="UP000642014">
    <property type="component" value="Unassembled WGS sequence"/>
</dbReference>
<evidence type="ECO:0000313" key="4">
    <source>
        <dbReference type="EMBL" id="QEV31509.1"/>
    </source>
</evidence>
<dbReference type="InterPro" id="IPR024983">
    <property type="entry name" value="CHAT_dom"/>
</dbReference>
<sequence>MSGLPDHLPPAPPEGARELAELLSFATRVEPELIRAVRLRFLPWLDAGAEADLWFSSWVGARSPEAVALLPECLPHLRAGLVERLRSDPALGEVFDVVEAHHRGLSPALLLEERVTWHTLTGDLEAADRQLDRALHALVREERSGLAGWFAEAWHRLPDEARSITTAWRLAHASRPHVPAFDAGQPPHLDLADIAPITGSVGEVRLGVLREGTALTLGQVRGRHAAAVLVPATDPRLVEVVTDSGTRTVRVDRNAVVRIEVGGGRVELRTGAGAVYRVEPVSAPSVPRGVWARVDSVLRELGDAEPGPETVARVGGVLEDLLGLFRSEDDTIALHAAVRIGDRVAEDGLLPQELLGLGHLVGEVYLAHGLRLGHRRSLERAMRVSGQLLDLPGHEADPAARAVRGGALRGLFSYTGDVGSLFRALETLTPVPVRPTGTEEEPGHRRVVAELLSTYAVLYETTLRDDLLRGAMILADTIVGRPEEEASCALPLARLLLSHHEATGAPGALRHADRLVRTGESAAEPRDVRVERELLLARSSLARFRTYGVREAFEEALERARWAVSLASPDNELQSTPPRLLLADVLRLRFALTHEPEALDEAVAVLRDVAGSLPVSSPWHGAAHHDLARCLVDGYRRSGRADELEAAREACRVVLSEGWSREPALARRQEAQSLIGECLLLAHVASGSPETLREAVQGLLEIVENSETGNTGRPRFLTAHRPAWYPTAGIVSALLEIPADAPGAVDLVELVDLWERAVRSSETVDPTLREAALSSLFLVRSGLTSGPLASSRHALVEAAEDARRAAEDAVHPLWRLRALLHCGELGVRLGAGEIVADVHERATRELAPLRFLPPDRAHEALVTSWERLSREAAAHAIDAGLPTRALDILEQRGRMLAEYGADRPEEPSSAPAAEVRWLWAYLHLDVERVSQANPLRKEAWRRATRFADAAPAVSGPSGSFAAEAASRPASVASEGPVVVLNAAARRCDALLVTRQGVTVLPLDVRLGELREHVQRFRTVPLEDPSEGWAVLGWLGASTVWPVLNALGLADHRPALYALEPTNHRPALEAIGPTDHRPTGDAPGPADHRPAVGQDGPPEPAVRAEDETLPRIWWCPTGPFTMLPLHAAGTPERSAMDHAVHSYTPSLHALARARHRERRADEGAVQSMLLVLSGEGLRWAREEVGLIRERVPHAQVLEGPHVTVGEVIARLADHSFFHYSGHAGWHAGTSLLHISEGLGRRHLPRGFVPDGALAYLSACDTAGGHAGGDGAGWTIAASFQSAGFRHVIGTVGDVEEKTAMLVATSFYRSLRAPSRRLSPEHSARALHGAVRSARARGPLGLLRAAALVHLGP</sequence>
<keyword evidence="5" id="KW-1185">Reference proteome</keyword>
<dbReference type="EMBL" id="CP023693">
    <property type="protein sequence ID" value="QEV31509.1"/>
    <property type="molecule type" value="Genomic_DNA"/>
</dbReference>
<reference evidence="3 6" key="1">
    <citation type="journal article" date="2014" name="Int. J. Syst. Evol. Microbiol.">
        <title>Complete genome sequence of Corynebacterium casei LMG S-19264T (=DSM 44701T), isolated from a smear-ripened cheese.</title>
        <authorList>
            <consortium name="US DOE Joint Genome Institute (JGI-PGF)"/>
            <person name="Walter F."/>
            <person name="Albersmeier A."/>
            <person name="Kalinowski J."/>
            <person name="Ruckert C."/>
        </authorList>
    </citation>
    <scope>NUCLEOTIDE SEQUENCE [LARGE SCALE GENOMIC DNA]</scope>
    <source>
        <strain evidence="3 6">JCM 4205</strain>
    </source>
</reference>
<reference evidence="4 5" key="2">
    <citation type="submission" date="2017-09" db="EMBL/GenBank/DDBJ databases">
        <authorList>
            <person name="Lee N."/>
            <person name="Cho B.-K."/>
        </authorList>
    </citation>
    <scope>NUCLEOTIDE SEQUENCE [LARGE SCALE GENOMIC DNA]</scope>
    <source>
        <strain evidence="4 5">ATCC 19740</strain>
    </source>
</reference>
<dbReference type="GeneID" id="95453017"/>
<protein>
    <submittedName>
        <fullName evidence="4">CHAT domain-containing protein</fullName>
    </submittedName>
</protein>
<evidence type="ECO:0000259" key="2">
    <source>
        <dbReference type="Pfam" id="PF12770"/>
    </source>
</evidence>
<reference evidence="3" key="3">
    <citation type="submission" date="2023-08" db="EMBL/GenBank/DDBJ databases">
        <authorList>
            <person name="Sun Q."/>
            <person name="Ohkuma M."/>
        </authorList>
    </citation>
    <scope>NUCLEOTIDE SEQUENCE</scope>
    <source>
        <strain evidence="3">JCM 4205</strain>
    </source>
</reference>
<name>A0AAV4KL74_9ACTN</name>
<proteinExistence type="predicted"/>
<dbReference type="EMBL" id="BMSJ01000004">
    <property type="protein sequence ID" value="GGR23056.1"/>
    <property type="molecule type" value="Genomic_DNA"/>
</dbReference>
<evidence type="ECO:0000313" key="6">
    <source>
        <dbReference type="Proteomes" id="UP000642014"/>
    </source>
</evidence>
<feature type="domain" description="CHAT" evidence="2">
    <location>
        <begin position="1099"/>
        <end position="1332"/>
    </location>
</feature>
<evidence type="ECO:0000313" key="3">
    <source>
        <dbReference type="EMBL" id="GGR23056.1"/>
    </source>
</evidence>
<evidence type="ECO:0000256" key="1">
    <source>
        <dbReference type="SAM" id="MobiDB-lite"/>
    </source>
</evidence>
<dbReference type="RefSeq" id="WP_152369650.1">
    <property type="nucleotide sequence ID" value="NZ_BMSJ01000004.1"/>
</dbReference>
<gene>
    <name evidence="4" type="ORF">CP977_04445</name>
    <name evidence="3" type="ORF">GCM10010497_26580</name>
</gene>